<evidence type="ECO:0000313" key="2">
    <source>
        <dbReference type="EMBL" id="KGN60344.1"/>
    </source>
</evidence>
<sequence>MAKFSFILIFILAFISVTVAAAIGDMSKGKDVATKFHYHDEFIWGRKERINHGSFRGPDKYLLNDPHPFHPFDQFQGPIL</sequence>
<dbReference type="Proteomes" id="UP000029981">
    <property type="component" value="Chromosome 3"/>
</dbReference>
<gene>
    <name evidence="2" type="ORF">Csa_3G895900</name>
</gene>
<feature type="signal peptide" evidence="1">
    <location>
        <begin position="1"/>
        <end position="20"/>
    </location>
</feature>
<protein>
    <submittedName>
        <fullName evidence="2">Uncharacterized protein</fullName>
    </submittedName>
</protein>
<dbReference type="AlphaFoldDB" id="A0A0A0LH37"/>
<evidence type="ECO:0000256" key="1">
    <source>
        <dbReference type="SAM" id="SignalP"/>
    </source>
</evidence>
<dbReference type="Gramene" id="KGN60344">
    <property type="protein sequence ID" value="KGN60344"/>
    <property type="gene ID" value="Csa_3G895900"/>
</dbReference>
<reference evidence="2 3" key="4">
    <citation type="journal article" date="2011" name="BMC Genomics">
        <title>RNA-Seq improves annotation of protein-coding genes in the cucumber genome.</title>
        <authorList>
            <person name="Li Z."/>
            <person name="Zhang Z."/>
            <person name="Yan P."/>
            <person name="Huang S."/>
            <person name="Fei Z."/>
            <person name="Lin K."/>
        </authorList>
    </citation>
    <scope>NUCLEOTIDE SEQUENCE [LARGE SCALE GENOMIC DNA]</scope>
    <source>
        <strain evidence="3">cv. 9930</strain>
    </source>
</reference>
<organism evidence="2 3">
    <name type="scientific">Cucumis sativus</name>
    <name type="common">Cucumber</name>
    <dbReference type="NCBI Taxonomy" id="3659"/>
    <lineage>
        <taxon>Eukaryota</taxon>
        <taxon>Viridiplantae</taxon>
        <taxon>Streptophyta</taxon>
        <taxon>Embryophyta</taxon>
        <taxon>Tracheophyta</taxon>
        <taxon>Spermatophyta</taxon>
        <taxon>Magnoliopsida</taxon>
        <taxon>eudicotyledons</taxon>
        <taxon>Gunneridae</taxon>
        <taxon>Pentapetalae</taxon>
        <taxon>rosids</taxon>
        <taxon>fabids</taxon>
        <taxon>Cucurbitales</taxon>
        <taxon>Cucurbitaceae</taxon>
        <taxon>Benincaseae</taxon>
        <taxon>Cucumis</taxon>
    </lineage>
</organism>
<name>A0A0A0LH37_CUCSA</name>
<proteinExistence type="predicted"/>
<reference evidence="2 3" key="3">
    <citation type="journal article" date="2010" name="BMC Genomics">
        <title>Transcriptome sequencing and comparative analysis of cucumber flowers with different sex types.</title>
        <authorList>
            <person name="Guo S."/>
            <person name="Zheng Y."/>
            <person name="Joung J.G."/>
            <person name="Liu S."/>
            <person name="Zhang Z."/>
            <person name="Crasta O.R."/>
            <person name="Sobral B.W."/>
            <person name="Xu Y."/>
            <person name="Huang S."/>
            <person name="Fei Z."/>
        </authorList>
    </citation>
    <scope>NUCLEOTIDE SEQUENCE [LARGE SCALE GENOMIC DNA]</scope>
    <source>
        <strain evidence="3">cv. 9930</strain>
    </source>
</reference>
<keyword evidence="3" id="KW-1185">Reference proteome</keyword>
<reference evidence="2 3" key="1">
    <citation type="journal article" date="2009" name="Nat. Genet.">
        <title>The genome of the cucumber, Cucumis sativus L.</title>
        <authorList>
            <person name="Huang S."/>
            <person name="Li R."/>
            <person name="Zhang Z."/>
            <person name="Li L."/>
            <person name="Gu X."/>
            <person name="Fan W."/>
            <person name="Lucas W.J."/>
            <person name="Wang X."/>
            <person name="Xie B."/>
            <person name="Ni P."/>
            <person name="Ren Y."/>
            <person name="Zhu H."/>
            <person name="Li J."/>
            <person name="Lin K."/>
            <person name="Jin W."/>
            <person name="Fei Z."/>
            <person name="Li G."/>
            <person name="Staub J."/>
            <person name="Kilian A."/>
            <person name="van der Vossen E.A."/>
            <person name="Wu Y."/>
            <person name="Guo J."/>
            <person name="He J."/>
            <person name="Jia Z."/>
            <person name="Ren Y."/>
            <person name="Tian G."/>
            <person name="Lu Y."/>
            <person name="Ruan J."/>
            <person name="Qian W."/>
            <person name="Wang M."/>
            <person name="Huang Q."/>
            <person name="Li B."/>
            <person name="Xuan Z."/>
            <person name="Cao J."/>
            <person name="Asan"/>
            <person name="Wu Z."/>
            <person name="Zhang J."/>
            <person name="Cai Q."/>
            <person name="Bai Y."/>
            <person name="Zhao B."/>
            <person name="Han Y."/>
            <person name="Li Y."/>
            <person name="Li X."/>
            <person name="Wang S."/>
            <person name="Shi Q."/>
            <person name="Liu S."/>
            <person name="Cho W.K."/>
            <person name="Kim J.Y."/>
            <person name="Xu Y."/>
            <person name="Heller-Uszynska K."/>
            <person name="Miao H."/>
            <person name="Cheng Z."/>
            <person name="Zhang S."/>
            <person name="Wu J."/>
            <person name="Yang Y."/>
            <person name="Kang H."/>
            <person name="Li M."/>
            <person name="Liang H."/>
            <person name="Ren X."/>
            <person name="Shi Z."/>
            <person name="Wen M."/>
            <person name="Jian M."/>
            <person name="Yang H."/>
            <person name="Zhang G."/>
            <person name="Yang Z."/>
            <person name="Chen R."/>
            <person name="Liu S."/>
            <person name="Li J."/>
            <person name="Ma L."/>
            <person name="Liu H."/>
            <person name="Zhou Y."/>
            <person name="Zhao J."/>
            <person name="Fang X."/>
            <person name="Li G."/>
            <person name="Fang L."/>
            <person name="Li Y."/>
            <person name="Liu D."/>
            <person name="Zheng H."/>
            <person name="Zhang Y."/>
            <person name="Qin N."/>
            <person name="Li Z."/>
            <person name="Yang G."/>
            <person name="Yang S."/>
            <person name="Bolund L."/>
            <person name="Kristiansen K."/>
            <person name="Zheng H."/>
            <person name="Li S."/>
            <person name="Zhang X."/>
            <person name="Yang H."/>
            <person name="Wang J."/>
            <person name="Sun R."/>
            <person name="Zhang B."/>
            <person name="Jiang S."/>
            <person name="Wang J."/>
            <person name="Du Y."/>
            <person name="Li S."/>
        </authorList>
    </citation>
    <scope>NUCLEOTIDE SEQUENCE [LARGE SCALE GENOMIC DNA]</scope>
    <source>
        <strain evidence="3">cv. 9930</strain>
    </source>
</reference>
<accession>A0A0A0LH37</accession>
<feature type="chain" id="PRO_5001966077" evidence="1">
    <location>
        <begin position="21"/>
        <end position="80"/>
    </location>
</feature>
<keyword evidence="1" id="KW-0732">Signal</keyword>
<evidence type="ECO:0000313" key="3">
    <source>
        <dbReference type="Proteomes" id="UP000029981"/>
    </source>
</evidence>
<reference evidence="2 3" key="2">
    <citation type="journal article" date="2009" name="PLoS ONE">
        <title>An integrated genetic and cytogenetic map of the cucumber genome.</title>
        <authorList>
            <person name="Ren Y."/>
            <person name="Zhang Z."/>
            <person name="Liu J."/>
            <person name="Staub J.E."/>
            <person name="Han Y."/>
            <person name="Cheng Z."/>
            <person name="Li X."/>
            <person name="Lu J."/>
            <person name="Miao H."/>
            <person name="Kang H."/>
            <person name="Xie B."/>
            <person name="Gu X."/>
            <person name="Wang X."/>
            <person name="Du Y."/>
            <person name="Jin W."/>
            <person name="Huang S."/>
        </authorList>
    </citation>
    <scope>NUCLEOTIDE SEQUENCE [LARGE SCALE GENOMIC DNA]</scope>
    <source>
        <strain evidence="3">cv. 9930</strain>
    </source>
</reference>
<dbReference type="EMBL" id="CM002924">
    <property type="protein sequence ID" value="KGN60344.1"/>
    <property type="molecule type" value="Genomic_DNA"/>
</dbReference>